<gene>
    <name evidence="1" type="ORF">METZ01_LOCUS379417</name>
</gene>
<sequence>MGPEAKLYKKLKKNTPSIIWNRIENLSVLGMPDLLGYNSSGHFFTVELKIIRANKLKFSPHQIAFHVAHPHNTFILAEALGPRLVKLFRGSRIRELAACGFKLEACCLGLDACSLYLDELGA</sequence>
<organism evidence="1">
    <name type="scientific">marine metagenome</name>
    <dbReference type="NCBI Taxonomy" id="408172"/>
    <lineage>
        <taxon>unclassified sequences</taxon>
        <taxon>metagenomes</taxon>
        <taxon>ecological metagenomes</taxon>
    </lineage>
</organism>
<name>A0A382TX43_9ZZZZ</name>
<accession>A0A382TX43</accession>
<protein>
    <recommendedName>
        <fullName evidence="2">VRR-NUC domain-containing protein</fullName>
    </recommendedName>
</protein>
<evidence type="ECO:0000313" key="1">
    <source>
        <dbReference type="EMBL" id="SVD26563.1"/>
    </source>
</evidence>
<dbReference type="AlphaFoldDB" id="A0A382TX43"/>
<reference evidence="1" key="1">
    <citation type="submission" date="2018-05" db="EMBL/GenBank/DDBJ databases">
        <authorList>
            <person name="Lanie J.A."/>
            <person name="Ng W.-L."/>
            <person name="Kazmierczak K.M."/>
            <person name="Andrzejewski T.M."/>
            <person name="Davidsen T.M."/>
            <person name="Wayne K.J."/>
            <person name="Tettelin H."/>
            <person name="Glass J.I."/>
            <person name="Rusch D."/>
            <person name="Podicherti R."/>
            <person name="Tsui H.-C.T."/>
            <person name="Winkler M.E."/>
        </authorList>
    </citation>
    <scope>NUCLEOTIDE SEQUENCE</scope>
</reference>
<proteinExistence type="predicted"/>
<dbReference type="EMBL" id="UINC01139795">
    <property type="protein sequence ID" value="SVD26563.1"/>
    <property type="molecule type" value="Genomic_DNA"/>
</dbReference>
<evidence type="ECO:0008006" key="2">
    <source>
        <dbReference type="Google" id="ProtNLM"/>
    </source>
</evidence>